<organism evidence="3 4">
    <name type="scientific">Lentzea cavernae</name>
    <dbReference type="NCBI Taxonomy" id="2020703"/>
    <lineage>
        <taxon>Bacteria</taxon>
        <taxon>Bacillati</taxon>
        <taxon>Actinomycetota</taxon>
        <taxon>Actinomycetes</taxon>
        <taxon>Pseudonocardiales</taxon>
        <taxon>Pseudonocardiaceae</taxon>
        <taxon>Lentzea</taxon>
    </lineage>
</organism>
<keyword evidence="2" id="KW-0472">Membrane</keyword>
<feature type="transmembrane region" description="Helical" evidence="2">
    <location>
        <begin position="32"/>
        <end position="51"/>
    </location>
</feature>
<evidence type="ECO:0000256" key="2">
    <source>
        <dbReference type="SAM" id="Phobius"/>
    </source>
</evidence>
<evidence type="ECO:0008006" key="5">
    <source>
        <dbReference type="Google" id="ProtNLM"/>
    </source>
</evidence>
<keyword evidence="2" id="KW-0812">Transmembrane</keyword>
<keyword evidence="2" id="KW-1133">Transmembrane helix</keyword>
<evidence type="ECO:0000313" key="3">
    <source>
        <dbReference type="EMBL" id="GHH50933.1"/>
    </source>
</evidence>
<protein>
    <recommendedName>
        <fullName evidence="5">Secreted protein</fullName>
    </recommendedName>
</protein>
<evidence type="ECO:0000256" key="1">
    <source>
        <dbReference type="SAM" id="MobiDB-lite"/>
    </source>
</evidence>
<evidence type="ECO:0000313" key="4">
    <source>
        <dbReference type="Proteomes" id="UP000605568"/>
    </source>
</evidence>
<reference evidence="4" key="1">
    <citation type="journal article" date="2019" name="Int. J. Syst. Evol. Microbiol.">
        <title>The Global Catalogue of Microorganisms (GCM) 10K type strain sequencing project: providing services to taxonomists for standard genome sequencing and annotation.</title>
        <authorList>
            <consortium name="The Broad Institute Genomics Platform"/>
            <consortium name="The Broad Institute Genome Sequencing Center for Infectious Disease"/>
            <person name="Wu L."/>
            <person name="Ma J."/>
        </authorList>
    </citation>
    <scope>NUCLEOTIDE SEQUENCE [LARGE SCALE GENOMIC DNA]</scope>
    <source>
        <strain evidence="4">CGMCC 4.7367</strain>
    </source>
</reference>
<comment type="caution">
    <text evidence="3">The sequence shown here is derived from an EMBL/GenBank/DDBJ whole genome shotgun (WGS) entry which is preliminary data.</text>
</comment>
<proteinExistence type="predicted"/>
<dbReference type="Proteomes" id="UP000605568">
    <property type="component" value="Unassembled WGS sequence"/>
</dbReference>
<gene>
    <name evidence="3" type="ORF">GCM10017774_60780</name>
</gene>
<keyword evidence="4" id="KW-1185">Reference proteome</keyword>
<name>A0ABQ3MNE6_9PSEU</name>
<feature type="region of interest" description="Disordered" evidence="1">
    <location>
        <begin position="53"/>
        <end position="88"/>
    </location>
</feature>
<accession>A0ABQ3MNE6</accession>
<dbReference type="EMBL" id="BNAR01000010">
    <property type="protein sequence ID" value="GHH50933.1"/>
    <property type="molecule type" value="Genomic_DNA"/>
</dbReference>
<feature type="compositionally biased region" description="Polar residues" evidence="1">
    <location>
        <begin position="61"/>
        <end position="71"/>
    </location>
</feature>
<sequence length="88" mass="8902">MVFFGLCCVLWGVLLELGGVLLLSCVELSVELGWVVLVVDVIGVAGGLLSGSSPAAPWNAMPTSTPSNADPSTAEPPAAHSARTAVLL</sequence>